<evidence type="ECO:0000256" key="4">
    <source>
        <dbReference type="ARBA" id="ARBA00023015"/>
    </source>
</evidence>
<dbReference type="PANTHER" id="PTHR43874:SF87">
    <property type="entry name" value="HTH MYB-TYPE DOMAIN-CONTAINING PROTEIN"/>
    <property type="match status" value="1"/>
</dbReference>
<evidence type="ECO:0000256" key="7">
    <source>
        <dbReference type="ARBA" id="ARBA00023242"/>
    </source>
</evidence>
<dbReference type="GO" id="GO:0000160">
    <property type="term" value="P:phosphorelay signal transduction system"/>
    <property type="evidence" value="ECO:0007669"/>
    <property type="project" value="UniProtKB-KW"/>
</dbReference>
<dbReference type="InterPro" id="IPR011006">
    <property type="entry name" value="CheY-like_superfamily"/>
</dbReference>
<proteinExistence type="predicted"/>
<reference evidence="13" key="1">
    <citation type="submission" date="2024-07" db="EMBL/GenBank/DDBJ databases">
        <title>Two chromosome-level genome assemblies of Korean endemic species Abeliophyllum distichum and Forsythia ovata (Oleaceae).</title>
        <authorList>
            <person name="Jang H."/>
        </authorList>
    </citation>
    <scope>NUCLEOTIDE SEQUENCE [LARGE SCALE GENOMIC DNA]</scope>
</reference>
<dbReference type="Gene3D" id="3.40.50.2300">
    <property type="match status" value="1"/>
</dbReference>
<dbReference type="NCBIfam" id="TIGR01557">
    <property type="entry name" value="myb_SHAQKYF"/>
    <property type="match status" value="1"/>
</dbReference>
<dbReference type="EMBL" id="JBFOLK010000008">
    <property type="protein sequence ID" value="KAL2493313.1"/>
    <property type="molecule type" value="Genomic_DNA"/>
</dbReference>
<dbReference type="GO" id="GO:0005634">
    <property type="term" value="C:nucleus"/>
    <property type="evidence" value="ECO:0007669"/>
    <property type="project" value="UniProtKB-SubCell"/>
</dbReference>
<feature type="compositionally biased region" description="Polar residues" evidence="9">
    <location>
        <begin position="272"/>
        <end position="288"/>
    </location>
</feature>
<comment type="caution">
    <text evidence="12">The sequence shown here is derived from an EMBL/GenBank/DDBJ whole genome shotgun (WGS) entry which is preliminary data.</text>
</comment>
<keyword evidence="6" id="KW-0804">Transcription</keyword>
<dbReference type="InterPro" id="IPR009057">
    <property type="entry name" value="Homeodomain-like_sf"/>
</dbReference>
<keyword evidence="2" id="KW-0597">Phosphoprotein</keyword>
<comment type="subcellular location">
    <subcellularLocation>
        <location evidence="1">Nucleus</location>
    </subcellularLocation>
</comment>
<dbReference type="SMART" id="SM00448">
    <property type="entry name" value="REC"/>
    <property type="match status" value="1"/>
</dbReference>
<comment type="caution">
    <text evidence="8">Lacks conserved residue(s) required for the propagation of feature annotation.</text>
</comment>
<evidence type="ECO:0000256" key="5">
    <source>
        <dbReference type="ARBA" id="ARBA00023159"/>
    </source>
</evidence>
<dbReference type="Gene3D" id="1.10.10.60">
    <property type="entry name" value="Homeodomain-like"/>
    <property type="match status" value="1"/>
</dbReference>
<keyword evidence="3" id="KW-0902">Two-component regulatory system</keyword>
<evidence type="ECO:0000256" key="2">
    <source>
        <dbReference type="ARBA" id="ARBA00022553"/>
    </source>
</evidence>
<keyword evidence="5" id="KW-0010">Activator</keyword>
<evidence type="ECO:0000256" key="1">
    <source>
        <dbReference type="ARBA" id="ARBA00004123"/>
    </source>
</evidence>
<dbReference type="SUPFAM" id="SSF52172">
    <property type="entry name" value="CheY-like"/>
    <property type="match status" value="1"/>
</dbReference>
<dbReference type="Pfam" id="PF00072">
    <property type="entry name" value="Response_reg"/>
    <property type="match status" value="1"/>
</dbReference>
<organism evidence="12 13">
    <name type="scientific">Abeliophyllum distichum</name>
    <dbReference type="NCBI Taxonomy" id="126358"/>
    <lineage>
        <taxon>Eukaryota</taxon>
        <taxon>Viridiplantae</taxon>
        <taxon>Streptophyta</taxon>
        <taxon>Embryophyta</taxon>
        <taxon>Tracheophyta</taxon>
        <taxon>Spermatophyta</taxon>
        <taxon>Magnoliopsida</taxon>
        <taxon>eudicotyledons</taxon>
        <taxon>Gunneridae</taxon>
        <taxon>Pentapetalae</taxon>
        <taxon>asterids</taxon>
        <taxon>lamiids</taxon>
        <taxon>Lamiales</taxon>
        <taxon>Oleaceae</taxon>
        <taxon>Forsythieae</taxon>
        <taxon>Abeliophyllum</taxon>
    </lineage>
</organism>
<evidence type="ECO:0000313" key="12">
    <source>
        <dbReference type="EMBL" id="KAL2493313.1"/>
    </source>
</evidence>
<feature type="domain" description="Response regulatory" evidence="10">
    <location>
        <begin position="12"/>
        <end position="126"/>
    </location>
</feature>
<feature type="compositionally biased region" description="Low complexity" evidence="9">
    <location>
        <begin position="416"/>
        <end position="429"/>
    </location>
</feature>
<dbReference type="FunFam" id="1.10.10.60:FF:000007">
    <property type="entry name" value="Two-component response regulator"/>
    <property type="match status" value="1"/>
</dbReference>
<feature type="region of interest" description="Disordered" evidence="9">
    <location>
        <begin position="257"/>
        <end position="322"/>
    </location>
</feature>
<dbReference type="SUPFAM" id="SSF46689">
    <property type="entry name" value="Homeodomain-like"/>
    <property type="match status" value="1"/>
</dbReference>
<feature type="compositionally biased region" description="Basic and acidic residues" evidence="9">
    <location>
        <begin position="257"/>
        <end position="270"/>
    </location>
</feature>
<protein>
    <submittedName>
        <fullName evidence="12">Two-component response regulator ARR2</fullName>
    </submittedName>
</protein>
<dbReference type="InterPro" id="IPR045279">
    <property type="entry name" value="ARR-like"/>
</dbReference>
<dbReference type="AlphaFoldDB" id="A0ABD1S043"/>
<name>A0ABD1S043_9LAMI</name>
<evidence type="ECO:0000256" key="8">
    <source>
        <dbReference type="PROSITE-ProRule" id="PRU00169"/>
    </source>
</evidence>
<accession>A0ABD1S043</accession>
<evidence type="ECO:0000259" key="10">
    <source>
        <dbReference type="PROSITE" id="PS50110"/>
    </source>
</evidence>
<dbReference type="Proteomes" id="UP001604336">
    <property type="component" value="Unassembled WGS sequence"/>
</dbReference>
<feature type="domain" description="HTH myb-type" evidence="11">
    <location>
        <begin position="211"/>
        <end position="262"/>
    </location>
</feature>
<feature type="region of interest" description="Disordered" evidence="9">
    <location>
        <begin position="392"/>
        <end position="435"/>
    </location>
</feature>
<keyword evidence="7" id="KW-0539">Nucleus</keyword>
<feature type="compositionally biased region" description="Polar residues" evidence="9">
    <location>
        <begin position="394"/>
        <end position="415"/>
    </location>
</feature>
<evidence type="ECO:0000256" key="3">
    <source>
        <dbReference type="ARBA" id="ARBA00023012"/>
    </source>
</evidence>
<sequence length="435" mass="49479">MASYLRVMRKLHVLLVDHDLDCLISTTKKLELCSYKVTYVELASTALSLLSSGQPHFDLVMVNINSPDMQGYKLLQHAVNVDIPVIVMSIDDNAFLAMGALKKGALLFIKKPVTMDMLKCLWQHVVRDKMRIQKENDRIMGMAATNNHSKSGVEFRGEVEEENNIIVGNNNYKGKKKKRARKSLINGVDEECESEPQLINNKVKRKECIQWTQLLHRKFMDAVEQLGEGRCFPKEILELMDVPGLTRMQVSSHLQKFRNDNWRAPEERKSKQNNAPAASTDTNTSGQSKPRRFGSMPCLKKRRETHEDSEVHTENDEMPNDGYESITIEPIIMNSNQQYHEQLVSGPNNSRHGANSSSNPRFPYDDFFNFPENIDCLFHNFSGMQQGFGIGMNMNESSDPEQNSPLPSVKTRSQWSSETSNFASNSSETRGLEIE</sequence>
<dbReference type="PANTHER" id="PTHR43874">
    <property type="entry name" value="TWO-COMPONENT RESPONSE REGULATOR"/>
    <property type="match status" value="1"/>
</dbReference>
<keyword evidence="4" id="KW-0805">Transcription regulation</keyword>
<evidence type="ECO:0000313" key="13">
    <source>
        <dbReference type="Proteomes" id="UP001604336"/>
    </source>
</evidence>
<keyword evidence="13" id="KW-1185">Reference proteome</keyword>
<dbReference type="PROSITE" id="PS51294">
    <property type="entry name" value="HTH_MYB"/>
    <property type="match status" value="1"/>
</dbReference>
<dbReference type="InterPro" id="IPR001789">
    <property type="entry name" value="Sig_transdc_resp-reg_receiver"/>
</dbReference>
<feature type="compositionally biased region" description="Basic and acidic residues" evidence="9">
    <location>
        <begin position="304"/>
        <end position="315"/>
    </location>
</feature>
<dbReference type="InterPro" id="IPR006447">
    <property type="entry name" value="Myb_dom_plants"/>
</dbReference>
<evidence type="ECO:0000259" key="11">
    <source>
        <dbReference type="PROSITE" id="PS51294"/>
    </source>
</evidence>
<dbReference type="PROSITE" id="PS50110">
    <property type="entry name" value="RESPONSE_REGULATORY"/>
    <property type="match status" value="1"/>
</dbReference>
<evidence type="ECO:0000256" key="9">
    <source>
        <dbReference type="SAM" id="MobiDB-lite"/>
    </source>
</evidence>
<evidence type="ECO:0000256" key="6">
    <source>
        <dbReference type="ARBA" id="ARBA00023163"/>
    </source>
</evidence>
<gene>
    <name evidence="12" type="ORF">Adt_28941</name>
</gene>
<dbReference type="InterPro" id="IPR017930">
    <property type="entry name" value="Myb_dom"/>
</dbReference>